<comment type="caution">
    <text evidence="10">The sequence shown here is derived from an EMBL/GenBank/DDBJ whole genome shotgun (WGS) entry which is preliminary data.</text>
</comment>
<dbReference type="AlphaFoldDB" id="A0A2K1NYE8"/>
<dbReference type="Pfam" id="PF00860">
    <property type="entry name" value="Xan_ur_permease"/>
    <property type="match status" value="1"/>
</dbReference>
<evidence type="ECO:0000256" key="3">
    <source>
        <dbReference type="ARBA" id="ARBA00022448"/>
    </source>
</evidence>
<name>A0A2K1NYE8_9BACT</name>
<dbReference type="InterPro" id="IPR006043">
    <property type="entry name" value="NCS2"/>
</dbReference>
<dbReference type="PIRSF" id="PIRSF005353">
    <property type="entry name" value="PbuG"/>
    <property type="match status" value="1"/>
</dbReference>
<keyword evidence="5 8" id="KW-0812">Transmembrane</keyword>
<dbReference type="RefSeq" id="WP_103067415.1">
    <property type="nucleotide sequence ID" value="NZ_AZRL01000021.1"/>
</dbReference>
<dbReference type="InterPro" id="IPR026033">
    <property type="entry name" value="Azg-like_bact_archaea"/>
</dbReference>
<feature type="transmembrane region" description="Helical" evidence="9">
    <location>
        <begin position="54"/>
        <end position="76"/>
    </location>
</feature>
<feature type="transmembrane region" description="Helical" evidence="9">
    <location>
        <begin position="21"/>
        <end position="42"/>
    </location>
</feature>
<evidence type="ECO:0000256" key="7">
    <source>
        <dbReference type="ARBA" id="ARBA00023136"/>
    </source>
</evidence>
<accession>A0A2K1NYE8</accession>
<protein>
    <submittedName>
        <fullName evidence="10">Permease</fullName>
    </submittedName>
</protein>
<feature type="transmembrane region" description="Helical" evidence="9">
    <location>
        <begin position="83"/>
        <end position="102"/>
    </location>
</feature>
<reference evidence="10 11" key="1">
    <citation type="submission" date="2013-12" db="EMBL/GenBank/DDBJ databases">
        <title>Comparative genomics of Petrotoga isolates.</title>
        <authorList>
            <person name="Nesbo C.L."/>
            <person name="Charchuk R."/>
            <person name="Chow K."/>
        </authorList>
    </citation>
    <scope>NUCLEOTIDE SEQUENCE [LARGE SCALE GENOMIC DNA]</scope>
    <source>
        <strain evidence="10 11">DSM 13574</strain>
    </source>
</reference>
<evidence type="ECO:0000313" key="11">
    <source>
        <dbReference type="Proteomes" id="UP000236434"/>
    </source>
</evidence>
<comment type="similarity">
    <text evidence="2 8">Belongs to the nucleobase:cation symporter-2 (NCS2) (TC 2.A.40) family. Azg-like subfamily.</text>
</comment>
<dbReference type="EMBL" id="AZRL01000021">
    <property type="protein sequence ID" value="PNR95487.1"/>
    <property type="molecule type" value="Genomic_DNA"/>
</dbReference>
<keyword evidence="4 8" id="KW-1003">Cell membrane</keyword>
<feature type="transmembrane region" description="Helical" evidence="9">
    <location>
        <begin position="327"/>
        <end position="344"/>
    </location>
</feature>
<feature type="transmembrane region" description="Helical" evidence="9">
    <location>
        <begin position="200"/>
        <end position="218"/>
    </location>
</feature>
<proteinExistence type="inferred from homology"/>
<gene>
    <name evidence="10" type="ORF">X929_07800</name>
</gene>
<feature type="transmembrane region" description="Helical" evidence="9">
    <location>
        <begin position="175"/>
        <end position="193"/>
    </location>
</feature>
<evidence type="ECO:0000256" key="1">
    <source>
        <dbReference type="ARBA" id="ARBA00004651"/>
    </source>
</evidence>
<feature type="transmembrane region" description="Helical" evidence="9">
    <location>
        <begin position="249"/>
        <end position="273"/>
    </location>
</feature>
<dbReference type="OrthoDB" id="9808458at2"/>
<evidence type="ECO:0000256" key="2">
    <source>
        <dbReference type="ARBA" id="ARBA00005697"/>
    </source>
</evidence>
<evidence type="ECO:0000256" key="8">
    <source>
        <dbReference type="PIRNR" id="PIRNR005353"/>
    </source>
</evidence>
<dbReference type="GO" id="GO:0005886">
    <property type="term" value="C:plasma membrane"/>
    <property type="evidence" value="ECO:0007669"/>
    <property type="project" value="UniProtKB-SubCell"/>
</dbReference>
<feature type="transmembrane region" description="Helical" evidence="9">
    <location>
        <begin position="421"/>
        <end position="439"/>
    </location>
</feature>
<feature type="transmembrane region" description="Helical" evidence="9">
    <location>
        <begin position="383"/>
        <end position="409"/>
    </location>
</feature>
<organism evidence="10 11">
    <name type="scientific">Petrotoga olearia DSM 13574</name>
    <dbReference type="NCBI Taxonomy" id="1122955"/>
    <lineage>
        <taxon>Bacteria</taxon>
        <taxon>Thermotogati</taxon>
        <taxon>Thermotogota</taxon>
        <taxon>Thermotogae</taxon>
        <taxon>Petrotogales</taxon>
        <taxon>Petrotogaceae</taxon>
        <taxon>Petrotoga</taxon>
    </lineage>
</organism>
<dbReference type="InterPro" id="IPR045018">
    <property type="entry name" value="Azg-like"/>
</dbReference>
<evidence type="ECO:0000256" key="5">
    <source>
        <dbReference type="ARBA" id="ARBA00022692"/>
    </source>
</evidence>
<evidence type="ECO:0000256" key="9">
    <source>
        <dbReference type="SAM" id="Phobius"/>
    </source>
</evidence>
<evidence type="ECO:0000256" key="4">
    <source>
        <dbReference type="ARBA" id="ARBA00022475"/>
    </source>
</evidence>
<dbReference type="PANTHER" id="PTHR43337:SF1">
    <property type="entry name" value="XANTHINE_URACIL PERMEASE C887.17-RELATED"/>
    <property type="match status" value="1"/>
</dbReference>
<evidence type="ECO:0000256" key="6">
    <source>
        <dbReference type="ARBA" id="ARBA00022989"/>
    </source>
</evidence>
<feature type="transmembrane region" description="Helical" evidence="9">
    <location>
        <begin position="108"/>
        <end position="127"/>
    </location>
</feature>
<feature type="transmembrane region" description="Helical" evidence="9">
    <location>
        <begin position="351"/>
        <end position="371"/>
    </location>
</feature>
<sequence>MANTQQKGFFERAFKLKENGTNVRTEVLAGITTFMTMAYIIFVNPSILSDAGMPFNGVFIATIAGAILGTVMMALLTNYPFALASGMGLNAFFAYSVVIGMGVSWQTALGIVFIEGIIFIVLSVTPVRKMIVNSIPMSLKTGISSGIGLFIAFIGLQNAGIVVADPATLVRMGDLFAGPALIALLGLIITGILHALRVKGALLLGIIIATILGLFNGVTPAPEGVVALPKMADWSQVLFQLDIKSAFNIGMIGVLISFLFVDLFDTAGTLVGVSQQAGYLKEDGSLPKADRALLADAIATTGGAVFGTSTVTTYVESASGVSEGGRTGLTGIVVAILFFLSLFFQPIIAIVPGAATAPALIIVGVMMLSNIRSIKWEDFTEVFPAFVAMIVMPLTYSISNGIALGFITYPLIKLFTGKGKEVHWLVYVLCALFIVYFIWL</sequence>
<feature type="transmembrane region" description="Helical" evidence="9">
    <location>
        <begin position="139"/>
        <end position="163"/>
    </location>
</feature>
<dbReference type="PANTHER" id="PTHR43337">
    <property type="entry name" value="XANTHINE/URACIL PERMEASE C887.17-RELATED"/>
    <property type="match status" value="1"/>
</dbReference>
<evidence type="ECO:0000313" key="10">
    <source>
        <dbReference type="EMBL" id="PNR95487.1"/>
    </source>
</evidence>
<keyword evidence="3 8" id="KW-0813">Transport</keyword>
<feature type="transmembrane region" description="Helical" evidence="9">
    <location>
        <begin position="293"/>
        <end position="315"/>
    </location>
</feature>
<dbReference type="GO" id="GO:0005345">
    <property type="term" value="F:purine nucleobase transmembrane transporter activity"/>
    <property type="evidence" value="ECO:0007669"/>
    <property type="project" value="TreeGrafter"/>
</dbReference>
<comment type="subcellular location">
    <subcellularLocation>
        <location evidence="1 8">Cell membrane</location>
        <topology evidence="1 8">Multi-pass membrane protein</topology>
    </subcellularLocation>
</comment>
<keyword evidence="7 8" id="KW-0472">Membrane</keyword>
<dbReference type="Proteomes" id="UP000236434">
    <property type="component" value="Unassembled WGS sequence"/>
</dbReference>
<keyword evidence="6 8" id="KW-1133">Transmembrane helix</keyword>